<sequence>MRCDFKSESCFSGVLGYPGLAVVGELGSDDA</sequence>
<reference evidence="1 2" key="1">
    <citation type="submission" date="2015-01" db="EMBL/GenBank/DDBJ databases">
        <title>Evolution of Trichinella species and genotypes.</title>
        <authorList>
            <person name="Korhonen P.K."/>
            <person name="Edoardo P."/>
            <person name="Giuseppe L.R."/>
            <person name="Gasser R.B."/>
        </authorList>
    </citation>
    <scope>NUCLEOTIDE SEQUENCE [LARGE SCALE GENOMIC DNA]</scope>
    <source>
        <strain evidence="1">ISS588</strain>
    </source>
</reference>
<name>A0A0V1G9L7_TRIPS</name>
<dbReference type="AlphaFoldDB" id="A0A0V1G9L7"/>
<comment type="caution">
    <text evidence="1">The sequence shown here is derived from an EMBL/GenBank/DDBJ whole genome shotgun (WGS) entry which is preliminary data.</text>
</comment>
<dbReference type="EMBL" id="JYDS01004693">
    <property type="protein sequence ID" value="KRY94974.1"/>
    <property type="molecule type" value="Genomic_DNA"/>
</dbReference>
<protein>
    <submittedName>
        <fullName evidence="1">Uncharacterized protein</fullName>
    </submittedName>
</protein>
<dbReference type="Proteomes" id="UP000054805">
    <property type="component" value="Unassembled WGS sequence"/>
</dbReference>
<feature type="non-terminal residue" evidence="1">
    <location>
        <position position="31"/>
    </location>
</feature>
<accession>A0A0V1G9L7</accession>
<gene>
    <name evidence="1" type="ORF">T4B_11902</name>
</gene>
<keyword evidence="2" id="KW-1185">Reference proteome</keyword>
<organism evidence="1 2">
    <name type="scientific">Trichinella pseudospiralis</name>
    <name type="common">Parasitic roundworm</name>
    <dbReference type="NCBI Taxonomy" id="6337"/>
    <lineage>
        <taxon>Eukaryota</taxon>
        <taxon>Metazoa</taxon>
        <taxon>Ecdysozoa</taxon>
        <taxon>Nematoda</taxon>
        <taxon>Enoplea</taxon>
        <taxon>Dorylaimia</taxon>
        <taxon>Trichinellida</taxon>
        <taxon>Trichinellidae</taxon>
        <taxon>Trichinella</taxon>
    </lineage>
</organism>
<evidence type="ECO:0000313" key="2">
    <source>
        <dbReference type="Proteomes" id="UP000054805"/>
    </source>
</evidence>
<evidence type="ECO:0000313" key="1">
    <source>
        <dbReference type="EMBL" id="KRY94974.1"/>
    </source>
</evidence>
<proteinExistence type="predicted"/>